<keyword evidence="2" id="KW-0813">Transport</keyword>
<proteinExistence type="predicted"/>
<evidence type="ECO:0000256" key="1">
    <source>
        <dbReference type="ARBA" id="ARBA00004651"/>
    </source>
</evidence>
<evidence type="ECO:0000256" key="2">
    <source>
        <dbReference type="ARBA" id="ARBA00022448"/>
    </source>
</evidence>
<evidence type="ECO:0000256" key="9">
    <source>
        <dbReference type="ARBA" id="ARBA00023065"/>
    </source>
</evidence>
<feature type="transmembrane region" description="Helical" evidence="15">
    <location>
        <begin position="128"/>
        <end position="147"/>
    </location>
</feature>
<dbReference type="InterPro" id="IPR018422">
    <property type="entry name" value="Cation/H_exchanger_CPA1"/>
</dbReference>
<dbReference type="Pfam" id="PF00999">
    <property type="entry name" value="Na_H_Exchanger"/>
    <property type="match status" value="1"/>
</dbReference>
<keyword evidence="6" id="KW-0630">Potassium</keyword>
<dbReference type="AlphaFoldDB" id="A0A6V7PPW9"/>
<keyword evidence="3" id="KW-1003">Cell membrane</keyword>
<keyword evidence="10 15" id="KW-0472">Membrane</keyword>
<evidence type="ECO:0000256" key="15">
    <source>
        <dbReference type="SAM" id="Phobius"/>
    </source>
</evidence>
<comment type="catalytic activity">
    <reaction evidence="12">
        <text>Na(+)(in) + H(+)(out) = Na(+)(out) + H(+)(in)</text>
        <dbReference type="Rhea" id="RHEA:29419"/>
        <dbReference type="ChEBI" id="CHEBI:15378"/>
        <dbReference type="ChEBI" id="CHEBI:29101"/>
    </reaction>
</comment>
<dbReference type="InterPro" id="IPR014710">
    <property type="entry name" value="RmlC-like_jellyroll"/>
</dbReference>
<feature type="transmembrane region" description="Helical" evidence="15">
    <location>
        <begin position="353"/>
        <end position="376"/>
    </location>
</feature>
<reference evidence="17" key="1">
    <citation type="submission" date="2020-07" db="EMBL/GenBank/DDBJ databases">
        <authorList>
            <person name="Lin J."/>
        </authorList>
    </citation>
    <scope>NUCLEOTIDE SEQUENCE</scope>
</reference>
<evidence type="ECO:0000313" key="17">
    <source>
        <dbReference type="EMBL" id="CAD1832899.1"/>
    </source>
</evidence>
<feature type="transmembrane region" description="Helical" evidence="15">
    <location>
        <begin position="313"/>
        <end position="333"/>
    </location>
</feature>
<keyword evidence="8" id="KW-0915">Sodium</keyword>
<dbReference type="PROSITE" id="PS50042">
    <property type="entry name" value="CNMP_BINDING_3"/>
    <property type="match status" value="1"/>
</dbReference>
<dbReference type="GO" id="GO:0098719">
    <property type="term" value="P:sodium ion import across plasma membrane"/>
    <property type="evidence" value="ECO:0007669"/>
    <property type="project" value="TreeGrafter"/>
</dbReference>
<keyword evidence="7 15" id="KW-1133">Transmembrane helix</keyword>
<feature type="compositionally biased region" description="Basic residues" evidence="14">
    <location>
        <begin position="1061"/>
        <end position="1070"/>
    </location>
</feature>
<dbReference type="Pfam" id="PF00027">
    <property type="entry name" value="cNMP_binding"/>
    <property type="match status" value="1"/>
</dbReference>
<organism evidence="17">
    <name type="scientific">Ananas comosus var. bracteatus</name>
    <name type="common">red pineapple</name>
    <dbReference type="NCBI Taxonomy" id="296719"/>
    <lineage>
        <taxon>Eukaryota</taxon>
        <taxon>Viridiplantae</taxon>
        <taxon>Streptophyta</taxon>
        <taxon>Embryophyta</taxon>
        <taxon>Tracheophyta</taxon>
        <taxon>Spermatophyta</taxon>
        <taxon>Magnoliopsida</taxon>
        <taxon>Liliopsida</taxon>
        <taxon>Poales</taxon>
        <taxon>Bromeliaceae</taxon>
        <taxon>Bromelioideae</taxon>
        <taxon>Ananas</taxon>
    </lineage>
</organism>
<feature type="transmembrane region" description="Helical" evidence="15">
    <location>
        <begin position="257"/>
        <end position="275"/>
    </location>
</feature>
<dbReference type="GO" id="GO:0009941">
    <property type="term" value="C:chloroplast envelope"/>
    <property type="evidence" value="ECO:0007669"/>
    <property type="project" value="TreeGrafter"/>
</dbReference>
<dbReference type="GO" id="GO:0005886">
    <property type="term" value="C:plasma membrane"/>
    <property type="evidence" value="ECO:0007669"/>
    <property type="project" value="UniProtKB-SubCell"/>
</dbReference>
<evidence type="ECO:0000256" key="10">
    <source>
        <dbReference type="ARBA" id="ARBA00023136"/>
    </source>
</evidence>
<feature type="region of interest" description="Disordered" evidence="14">
    <location>
        <begin position="1060"/>
        <end position="1169"/>
    </location>
</feature>
<keyword evidence="4" id="KW-0633">Potassium transport</keyword>
<dbReference type="PANTHER" id="PTHR10110:SF86">
    <property type="entry name" value="SODIUM_HYDROGEN EXCHANGER 7"/>
    <property type="match status" value="1"/>
</dbReference>
<feature type="compositionally biased region" description="Acidic residues" evidence="14">
    <location>
        <begin position="1130"/>
        <end position="1140"/>
    </location>
</feature>
<dbReference type="InterPro" id="IPR006153">
    <property type="entry name" value="Cation/H_exchanger_TM"/>
</dbReference>
<keyword evidence="11" id="KW-0739">Sodium transport</keyword>
<feature type="transmembrane region" description="Helical" evidence="15">
    <location>
        <begin position="99"/>
        <end position="116"/>
    </location>
</feature>
<dbReference type="CDD" id="cd00038">
    <property type="entry name" value="CAP_ED"/>
    <property type="match status" value="1"/>
</dbReference>
<dbReference type="GO" id="GO:0015386">
    <property type="term" value="F:potassium:proton antiporter activity"/>
    <property type="evidence" value="ECO:0007669"/>
    <property type="project" value="TreeGrafter"/>
</dbReference>
<evidence type="ECO:0000256" key="8">
    <source>
        <dbReference type="ARBA" id="ARBA00023053"/>
    </source>
</evidence>
<feature type="transmembrane region" description="Helical" evidence="15">
    <location>
        <begin position="281"/>
        <end position="301"/>
    </location>
</feature>
<feature type="transmembrane region" description="Helical" evidence="15">
    <location>
        <begin position="53"/>
        <end position="72"/>
    </location>
</feature>
<sequence length="1169" mass="130061">MAAAVGAEAPLGHGGAEAEAAAPAPDDAVVFVGISLVLGIASRHLLRGTRVPYTVALLVLGVALGSLVLLYFCLEYGTKHGIGKLGAGIRLWANINPNLLLAVFLPALLFESSFAMEVHQIKKCMVQMLLLAGPGVLISTFCLGAALKATFPYQWDWKTSLLLGGLLSATDPVAVVALLKELGASKKLSTIIEGESLMNDGTAIVVYQLFYQMVMGQSFNMGDIIKFLSQVTLGAVAVGLAFGIVSVLWLGFIFNDTVIEITLTLAVSYIAYFTAQDAAEVSGVLTVMTLGMFYAAAARTAFKGDSQESLHHFWEMVAYIANTLIFILSGVVIAEGVLNNDNHFERHGTSWGYLVLLYVYVQVSRIIVVAVLYPLLRYFGYGLDWKESIILVWAGLRGAVALALSLSVNRASDNPDQSYLKPEVGTLFVFFTGGVVFLTLIVNGSTTQWFLHLLGMDKLSAAKIRILSYTRYEMLNKALEAFGDLGDDEELGPSDWPTVKRYITCLNDLEEEQVHPHNVSESDHHLRNMTLRDIRIRLLNGVQAAYWGMLEEGRITQNTAIILMTSVDEAMDVVSTEPLCDWNGLRSNVHFPTYYTFLQMSRLPQRIITFFTVERLESQCYICAAFLRAHRIARRQLHDFIGDSEIASVVIDESYAEGEEARKFLENVRLAFPQVLHVVKTRQVTYSILKHLSEYVQNLQKVGLLEEKEMFHLDDAVQTDLKKLLRNPPPVKMPKASDLSSAHPMFGALPDEARDALKTSMKETLKSNGATLCKEGSRPNGIWLISVGVVKWSSRRLSSKHSLHPVFSHGSTLGLFEVLARKPYICDVIADSVVQCFFIEAEKLQSLLKFGSAVEDFLWQECSLVIARLLLPQIFEEMAMHELRLFSAERSTMKNYGRGEVIELKQNSAAILLDGFVRIKEEQQNFIMPPAVLLSPHTDASFYGLESSALDNRDFCCVASQFEVEPRARVIIFDLGKYEVENAVSQRWSMSKMVSPAVEPLRTRSREHTGLLSWPESFYKEIEHHQSTSRTDKQPTSFSARALQLSMYGSMVNDMYGAQRRDRRASRANHVHSFSYPRVPSKTRNSETLVCVESEGSSTKRRIKSMNSAKFSLIPPLPVRRTEVTPAEENSSDDDDDLGGEEVIVRIDSPSRLNFNQASGHLFSPPEDQ</sequence>
<dbReference type="GO" id="GO:0051453">
    <property type="term" value="P:regulation of intracellular pH"/>
    <property type="evidence" value="ECO:0007669"/>
    <property type="project" value="TreeGrafter"/>
</dbReference>
<name>A0A6V7PPW9_ANACO</name>
<evidence type="ECO:0000256" key="12">
    <source>
        <dbReference type="ARBA" id="ARBA00047524"/>
    </source>
</evidence>
<evidence type="ECO:0000256" key="11">
    <source>
        <dbReference type="ARBA" id="ARBA00023201"/>
    </source>
</evidence>
<dbReference type="EMBL" id="LR862150">
    <property type="protein sequence ID" value="CAD1832899.1"/>
    <property type="molecule type" value="Genomic_DNA"/>
</dbReference>
<dbReference type="PANTHER" id="PTHR10110">
    <property type="entry name" value="SODIUM/HYDROGEN EXCHANGER"/>
    <property type="match status" value="1"/>
</dbReference>
<dbReference type="Gene3D" id="2.60.120.10">
    <property type="entry name" value="Jelly Rolls"/>
    <property type="match status" value="1"/>
</dbReference>
<evidence type="ECO:0000256" key="3">
    <source>
        <dbReference type="ARBA" id="ARBA00022475"/>
    </source>
</evidence>
<accession>A0A6V7PPW9</accession>
<dbReference type="SUPFAM" id="SSF51206">
    <property type="entry name" value="cAMP-binding domain-like"/>
    <property type="match status" value="1"/>
</dbReference>
<evidence type="ECO:0000256" key="6">
    <source>
        <dbReference type="ARBA" id="ARBA00022958"/>
    </source>
</evidence>
<evidence type="ECO:0000259" key="16">
    <source>
        <dbReference type="PROSITE" id="PS50042"/>
    </source>
</evidence>
<evidence type="ECO:0000256" key="13">
    <source>
        <dbReference type="ARBA" id="ARBA00047912"/>
    </source>
</evidence>
<keyword evidence="5 15" id="KW-0812">Transmembrane</keyword>
<keyword evidence="9" id="KW-0406">Ion transport</keyword>
<feature type="transmembrane region" description="Helical" evidence="15">
    <location>
        <begin position="388"/>
        <end position="408"/>
    </location>
</feature>
<dbReference type="Gene3D" id="6.10.140.1330">
    <property type="match status" value="1"/>
</dbReference>
<feature type="transmembrane region" description="Helical" evidence="15">
    <location>
        <begin position="428"/>
        <end position="451"/>
    </location>
</feature>
<comment type="catalytic activity">
    <reaction evidence="13">
        <text>K(+)(in) + H(+)(out) = K(+)(out) + H(+)(in)</text>
        <dbReference type="Rhea" id="RHEA:29467"/>
        <dbReference type="ChEBI" id="CHEBI:15378"/>
        <dbReference type="ChEBI" id="CHEBI:29103"/>
    </reaction>
</comment>
<evidence type="ECO:0000256" key="7">
    <source>
        <dbReference type="ARBA" id="ARBA00022989"/>
    </source>
</evidence>
<feature type="transmembrane region" description="Helical" evidence="15">
    <location>
        <begin position="231"/>
        <end position="250"/>
    </location>
</feature>
<evidence type="ECO:0000256" key="4">
    <source>
        <dbReference type="ARBA" id="ARBA00022538"/>
    </source>
</evidence>
<comment type="subcellular location">
    <subcellularLocation>
        <location evidence="1">Cell membrane</location>
        <topology evidence="1">Multi-pass membrane protein</topology>
    </subcellularLocation>
</comment>
<dbReference type="InterPro" id="IPR000595">
    <property type="entry name" value="cNMP-bd_dom"/>
</dbReference>
<protein>
    <recommendedName>
        <fullName evidence="16">Cyclic nucleotide-binding domain-containing protein</fullName>
    </recommendedName>
</protein>
<feature type="domain" description="Cyclic nucleotide-binding" evidence="16">
    <location>
        <begin position="745"/>
        <end position="848"/>
    </location>
</feature>
<evidence type="ECO:0000256" key="14">
    <source>
        <dbReference type="SAM" id="MobiDB-lite"/>
    </source>
</evidence>
<dbReference type="InterPro" id="IPR018490">
    <property type="entry name" value="cNMP-bd_dom_sf"/>
</dbReference>
<gene>
    <name evidence="17" type="ORF">CB5_LOCUS16110</name>
</gene>
<evidence type="ECO:0000256" key="5">
    <source>
        <dbReference type="ARBA" id="ARBA00022692"/>
    </source>
</evidence>
<dbReference type="GO" id="GO:0015385">
    <property type="term" value="F:sodium:proton antiporter activity"/>
    <property type="evidence" value="ECO:0007669"/>
    <property type="project" value="InterPro"/>
</dbReference>